<dbReference type="Proteomes" id="UP000027586">
    <property type="component" value="Unassembled WGS sequence"/>
</dbReference>
<name>A0A068S551_9FUNG</name>
<reference evidence="1" key="1">
    <citation type="submission" date="2013-08" db="EMBL/GenBank/DDBJ databases">
        <title>Gene expansion shapes genome architecture in the human pathogen Lichtheimia corymbifera: an evolutionary genomics analysis in the ancient terrestrial Mucorales (Mucoromycotina).</title>
        <authorList>
            <person name="Schwartze V.U."/>
            <person name="Winter S."/>
            <person name="Shelest E."/>
            <person name="Marcet-Houben M."/>
            <person name="Horn F."/>
            <person name="Wehner S."/>
            <person name="Hoffmann K."/>
            <person name="Riege K."/>
            <person name="Sammeth M."/>
            <person name="Nowrousian M."/>
            <person name="Valiante V."/>
            <person name="Linde J."/>
            <person name="Jacobsen I.D."/>
            <person name="Marz M."/>
            <person name="Brakhage A.A."/>
            <person name="Gabaldon T."/>
            <person name="Bocker S."/>
            <person name="Voigt K."/>
        </authorList>
    </citation>
    <scope>NUCLEOTIDE SEQUENCE [LARGE SCALE GENOMIC DNA]</scope>
    <source>
        <strain evidence="1">FSU 9682</strain>
    </source>
</reference>
<gene>
    <name evidence="1" type="ORF">LCOR_07446.1</name>
</gene>
<organism evidence="1 2">
    <name type="scientific">Lichtheimia corymbifera JMRC:FSU:9682</name>
    <dbReference type="NCBI Taxonomy" id="1263082"/>
    <lineage>
        <taxon>Eukaryota</taxon>
        <taxon>Fungi</taxon>
        <taxon>Fungi incertae sedis</taxon>
        <taxon>Mucoromycota</taxon>
        <taxon>Mucoromycotina</taxon>
        <taxon>Mucoromycetes</taxon>
        <taxon>Mucorales</taxon>
        <taxon>Lichtheimiaceae</taxon>
        <taxon>Lichtheimia</taxon>
    </lineage>
</organism>
<keyword evidence="2" id="KW-1185">Reference proteome</keyword>
<dbReference type="EMBL" id="CBTN010000037">
    <property type="protein sequence ID" value="CDH56391.1"/>
    <property type="molecule type" value="Genomic_DNA"/>
</dbReference>
<sequence length="70" mass="7620">MSTYGRWVSWLGLADQRHVSASQAYCWAIENNVLPIMRVLQQAIVAYSSPALGAIDEDAKSGCITSDDST</sequence>
<proteinExistence type="predicted"/>
<evidence type="ECO:0000313" key="1">
    <source>
        <dbReference type="EMBL" id="CDH56391.1"/>
    </source>
</evidence>
<protein>
    <submittedName>
        <fullName evidence="1">Uncharacterized protein</fullName>
    </submittedName>
</protein>
<evidence type="ECO:0000313" key="2">
    <source>
        <dbReference type="Proteomes" id="UP000027586"/>
    </source>
</evidence>
<dbReference type="AlphaFoldDB" id="A0A068S551"/>
<dbReference type="VEuPathDB" id="FungiDB:LCOR_07446.1"/>
<accession>A0A068S551</accession>
<comment type="caution">
    <text evidence="1">The sequence shown here is derived from an EMBL/GenBank/DDBJ whole genome shotgun (WGS) entry which is preliminary data.</text>
</comment>